<evidence type="ECO:0000256" key="1">
    <source>
        <dbReference type="SAM" id="MobiDB-lite"/>
    </source>
</evidence>
<evidence type="ECO:0000259" key="2">
    <source>
        <dbReference type="Pfam" id="PF03732"/>
    </source>
</evidence>
<dbReference type="AlphaFoldDB" id="A0A5N6NMP0"/>
<sequence>MPHLRSHGPPPELSLPLRSDSRDFSEGSTSEVSASTPISADFSEHTPSSSSSSSTHSSPRFHFVPPMAARRTVHQQATAGFTRLNNPITPPPIPNENSWQIPSYIMTAINNAQFSSRDDEDAPAHLARLTRICGTFNLQGATEDAIFMHLFPFSLSGRAATWLDSHPPGTFTTWDSLRDAFLKKYFPPAKAARLRDEIHSFRMAPDEPYYLAWERFQNLLQEATSWAEYEQRSSNRNSNPIASSSSSTRGVHHVNVDTSVAAALESLARDVKDLKMRVDRCEICRGGHATSECLGHNPAPSGSSGSTSGTGGGLGRIEELLTQLVAKDATTQKILHEHDVLLKNQQYAFLDLQRTVVDIAKRLDERPQGQFPGQPQTNPNAHVKAVTTRSGGGRGEVFIPPVLVEVEGSERVVPPVDLDEEEPVDEEIEMETPGRVPPRLVPASTAPNSESLVEKPAVGKPVRFKLTTEIDLTRVPYPARLTNQKHAKEYGHFLDMFRQLKINLPFIEALQHIPKYVKYLKELLKSKNRLGEFANIPLSAGCSAVIINKLPEKLADPGMFTIPCLFGDDVRRYALADSGASINLMPYSLYEKLALGDLSPTRMTLSLADRSVKCPRGILKNVLVKVNSTAKAIIDIFEGKLTLRVGDESVCLKIANFVTTGGKPAHIVDGLGVDGDEFVEKGPWDVGNSGPDLMVREEIPIYSPGCDECEHGNLETLWKKSIVALRDTHRAPCRATREHGQLRRSYVIVYSLRSKSGSLWSYMERLALDNQAIELPVGRERTREQKKKKAGFLCPSRIARPSRNPVARGPSRSARGFWVTVAVRDAKEISENRFARLKTAGEEKLGHLGIGETAEATKK</sequence>
<dbReference type="PANTHER" id="PTHR33067">
    <property type="entry name" value="RNA-DIRECTED DNA POLYMERASE-RELATED"/>
    <property type="match status" value="1"/>
</dbReference>
<feature type="compositionally biased region" description="Polar residues" evidence="1">
    <location>
        <begin position="26"/>
        <end position="38"/>
    </location>
</feature>
<dbReference type="Gene3D" id="2.40.70.10">
    <property type="entry name" value="Acid Proteases"/>
    <property type="match status" value="1"/>
</dbReference>
<dbReference type="GO" id="GO:0004190">
    <property type="term" value="F:aspartic-type endopeptidase activity"/>
    <property type="evidence" value="ECO:0007669"/>
    <property type="project" value="InterPro"/>
</dbReference>
<dbReference type="Proteomes" id="UP000326396">
    <property type="component" value="Linkage Group LG18"/>
</dbReference>
<gene>
    <name evidence="3" type="ORF">E3N88_18636</name>
</gene>
<feature type="domain" description="Retrotransposon gag" evidence="2">
    <location>
        <begin position="150"/>
        <end position="227"/>
    </location>
</feature>
<dbReference type="PROSITE" id="PS00141">
    <property type="entry name" value="ASP_PROTEASE"/>
    <property type="match status" value="1"/>
</dbReference>
<protein>
    <recommendedName>
        <fullName evidence="2">Retrotransposon gag domain-containing protein</fullName>
    </recommendedName>
</protein>
<dbReference type="GO" id="GO:0006508">
    <property type="term" value="P:proteolysis"/>
    <property type="evidence" value="ECO:0007669"/>
    <property type="project" value="InterPro"/>
</dbReference>
<name>A0A5N6NMP0_9ASTR</name>
<feature type="compositionally biased region" description="Low complexity" evidence="1">
    <location>
        <begin position="232"/>
        <end position="249"/>
    </location>
</feature>
<proteinExistence type="predicted"/>
<reference evidence="3 4" key="1">
    <citation type="submission" date="2019-05" db="EMBL/GenBank/DDBJ databases">
        <title>Mikania micrantha, genome provides insights into the molecular mechanism of rapid growth.</title>
        <authorList>
            <person name="Liu B."/>
        </authorList>
    </citation>
    <scope>NUCLEOTIDE SEQUENCE [LARGE SCALE GENOMIC DNA]</scope>
    <source>
        <strain evidence="3">NLD-2019</strain>
        <tissue evidence="3">Leaf</tissue>
    </source>
</reference>
<organism evidence="3 4">
    <name type="scientific">Mikania micrantha</name>
    <name type="common">bitter vine</name>
    <dbReference type="NCBI Taxonomy" id="192012"/>
    <lineage>
        <taxon>Eukaryota</taxon>
        <taxon>Viridiplantae</taxon>
        <taxon>Streptophyta</taxon>
        <taxon>Embryophyta</taxon>
        <taxon>Tracheophyta</taxon>
        <taxon>Spermatophyta</taxon>
        <taxon>Magnoliopsida</taxon>
        <taxon>eudicotyledons</taxon>
        <taxon>Gunneridae</taxon>
        <taxon>Pentapetalae</taxon>
        <taxon>asterids</taxon>
        <taxon>campanulids</taxon>
        <taxon>Asterales</taxon>
        <taxon>Asteraceae</taxon>
        <taxon>Asteroideae</taxon>
        <taxon>Heliantheae alliance</taxon>
        <taxon>Eupatorieae</taxon>
        <taxon>Mikania</taxon>
    </lineage>
</organism>
<dbReference type="Pfam" id="PF03732">
    <property type="entry name" value="Retrotrans_gag"/>
    <property type="match status" value="1"/>
</dbReference>
<dbReference type="OrthoDB" id="691543at2759"/>
<accession>A0A5N6NMP0</accession>
<evidence type="ECO:0000313" key="4">
    <source>
        <dbReference type="Proteomes" id="UP000326396"/>
    </source>
</evidence>
<feature type="region of interest" description="Disordered" evidence="1">
    <location>
        <begin position="1"/>
        <end position="62"/>
    </location>
</feature>
<feature type="region of interest" description="Disordered" evidence="1">
    <location>
        <begin position="422"/>
        <end position="450"/>
    </location>
</feature>
<dbReference type="PANTHER" id="PTHR33067:SF35">
    <property type="entry name" value="ASPARTIC PEPTIDASE DDI1-TYPE DOMAIN-CONTAINING PROTEIN"/>
    <property type="match status" value="1"/>
</dbReference>
<keyword evidence="4" id="KW-1185">Reference proteome</keyword>
<feature type="compositionally biased region" description="Low complexity" evidence="1">
    <location>
        <begin position="45"/>
        <end position="58"/>
    </location>
</feature>
<dbReference type="EMBL" id="SZYD01000010">
    <property type="protein sequence ID" value="KAD4981965.1"/>
    <property type="molecule type" value="Genomic_DNA"/>
</dbReference>
<feature type="region of interest" description="Disordered" evidence="1">
    <location>
        <begin position="289"/>
        <end position="313"/>
    </location>
</feature>
<dbReference type="InterPro" id="IPR021109">
    <property type="entry name" value="Peptidase_aspartic_dom_sf"/>
</dbReference>
<feature type="region of interest" description="Disordered" evidence="1">
    <location>
        <begin position="231"/>
        <end position="250"/>
    </location>
</feature>
<comment type="caution">
    <text evidence="3">The sequence shown here is derived from an EMBL/GenBank/DDBJ whole genome shotgun (WGS) entry which is preliminary data.</text>
</comment>
<dbReference type="InterPro" id="IPR005162">
    <property type="entry name" value="Retrotrans_gag_dom"/>
</dbReference>
<dbReference type="InterPro" id="IPR001969">
    <property type="entry name" value="Aspartic_peptidase_AS"/>
</dbReference>
<evidence type="ECO:0000313" key="3">
    <source>
        <dbReference type="EMBL" id="KAD4981965.1"/>
    </source>
</evidence>